<dbReference type="RefSeq" id="WP_088862915.1">
    <property type="nucleotide sequence ID" value="NZ_CP014854.1"/>
</dbReference>
<dbReference type="GO" id="GO:0016787">
    <property type="term" value="F:hydrolase activity"/>
    <property type="evidence" value="ECO:0007669"/>
    <property type="project" value="UniProtKB-KW"/>
</dbReference>
<keyword evidence="3" id="KW-0067">ATP-binding</keyword>
<dbReference type="InterPro" id="IPR003833">
    <property type="entry name" value="CT_C_D"/>
</dbReference>
<dbReference type="NCBIfam" id="TIGR00370">
    <property type="entry name" value="5-oxoprolinase subunit PxpB"/>
    <property type="match status" value="1"/>
</dbReference>
<name>A0A218P221_THECE</name>
<dbReference type="Gene3D" id="2.40.100.10">
    <property type="entry name" value="Cyclophilin-like"/>
    <property type="match status" value="1"/>
</dbReference>
<dbReference type="Gene3D" id="3.30.1360.40">
    <property type="match status" value="1"/>
</dbReference>
<dbReference type="GeneID" id="33324090"/>
<evidence type="ECO:0000313" key="5">
    <source>
        <dbReference type="EMBL" id="ASI98963.1"/>
    </source>
</evidence>
<dbReference type="Pfam" id="PF02682">
    <property type="entry name" value="CT_C_D"/>
    <property type="match status" value="1"/>
</dbReference>
<evidence type="ECO:0000256" key="3">
    <source>
        <dbReference type="ARBA" id="ARBA00022840"/>
    </source>
</evidence>
<dbReference type="EMBL" id="CP014854">
    <property type="protein sequence ID" value="ASI98963.1"/>
    <property type="molecule type" value="Genomic_DNA"/>
</dbReference>
<organism evidence="5 6">
    <name type="scientific">Thermococcus celer Vu 13 = JCM 8558</name>
    <dbReference type="NCBI Taxonomy" id="1293037"/>
    <lineage>
        <taxon>Archaea</taxon>
        <taxon>Methanobacteriati</taxon>
        <taxon>Methanobacteriota</taxon>
        <taxon>Thermococci</taxon>
        <taxon>Thermococcales</taxon>
        <taxon>Thermococcaceae</taxon>
        <taxon>Thermococcus</taxon>
    </lineage>
</organism>
<gene>
    <name evidence="5" type="ORF">A3L02_04995</name>
</gene>
<dbReference type="PANTHER" id="PTHR34698">
    <property type="entry name" value="5-OXOPROLINASE SUBUNIT B"/>
    <property type="match status" value="1"/>
</dbReference>
<dbReference type="PANTHER" id="PTHR34698:SF2">
    <property type="entry name" value="5-OXOPROLINASE SUBUNIT B"/>
    <property type="match status" value="1"/>
</dbReference>
<proteinExistence type="predicted"/>
<sequence length="231" mass="25107">MGPVIKPLGDSALLISFGEAIDEETNGRVHALARAIEGANFEWLVEVVPAYSSLAVIYDPLMAGLEEVEGAIETLFGVPQVSSEGRLVEVPVLYGGAHGPDIEFVARHNGLSVDDVVDIHSKPTYRVYFLGFLPGFAYLGGMDGRIAAPRLERPRLRVPAGSVGIAGNQTGIYPLESPGGWRIIGRTPLRLFNPGKEPPTLLRPGDRVRFRPIDGSEFVELYEREWGGEDD</sequence>
<reference evidence="5 6" key="1">
    <citation type="submission" date="2016-03" db="EMBL/GenBank/DDBJ databases">
        <title>Complete genome sequence of Thermococcus celer.</title>
        <authorList>
            <person name="Oger P.M."/>
        </authorList>
    </citation>
    <scope>NUCLEOTIDE SEQUENCE [LARGE SCALE GENOMIC DNA]</scope>
    <source>
        <strain evidence="5 6">Vu 13</strain>
    </source>
</reference>
<dbReference type="SMART" id="SM00796">
    <property type="entry name" value="AHS1"/>
    <property type="match status" value="1"/>
</dbReference>
<dbReference type="SUPFAM" id="SSF160467">
    <property type="entry name" value="PH0987 N-terminal domain-like"/>
    <property type="match status" value="1"/>
</dbReference>
<evidence type="ECO:0000256" key="1">
    <source>
        <dbReference type="ARBA" id="ARBA00022741"/>
    </source>
</evidence>
<dbReference type="SUPFAM" id="SSF50891">
    <property type="entry name" value="Cyclophilin-like"/>
    <property type="match status" value="1"/>
</dbReference>
<dbReference type="InterPro" id="IPR010016">
    <property type="entry name" value="PxpB"/>
</dbReference>
<accession>A0A218P221</accession>
<dbReference type="KEGG" id="tce:A3L02_04995"/>
<evidence type="ECO:0000259" key="4">
    <source>
        <dbReference type="SMART" id="SM00796"/>
    </source>
</evidence>
<protein>
    <submittedName>
        <fullName evidence="5">Allophanate hydrolase</fullName>
    </submittedName>
</protein>
<feature type="domain" description="Carboxyltransferase" evidence="4">
    <location>
        <begin position="3"/>
        <end position="202"/>
    </location>
</feature>
<evidence type="ECO:0000313" key="6">
    <source>
        <dbReference type="Proteomes" id="UP000197156"/>
    </source>
</evidence>
<keyword evidence="6" id="KW-1185">Reference proteome</keyword>
<dbReference type="OrthoDB" id="84558at2157"/>
<dbReference type="InterPro" id="IPR029000">
    <property type="entry name" value="Cyclophilin-like_dom_sf"/>
</dbReference>
<dbReference type="Proteomes" id="UP000197156">
    <property type="component" value="Chromosome"/>
</dbReference>
<dbReference type="AlphaFoldDB" id="A0A218P221"/>
<dbReference type="GO" id="GO:0005524">
    <property type="term" value="F:ATP binding"/>
    <property type="evidence" value="ECO:0007669"/>
    <property type="project" value="UniProtKB-KW"/>
</dbReference>
<keyword evidence="1" id="KW-0547">Nucleotide-binding</keyword>
<evidence type="ECO:0000256" key="2">
    <source>
        <dbReference type="ARBA" id="ARBA00022801"/>
    </source>
</evidence>
<keyword evidence="2 5" id="KW-0378">Hydrolase</keyword>